<dbReference type="InterPro" id="IPR050631">
    <property type="entry name" value="PheA/TfdB_FAD_monoxygenase"/>
</dbReference>
<evidence type="ECO:0000256" key="1">
    <source>
        <dbReference type="ARBA" id="ARBA00023002"/>
    </source>
</evidence>
<dbReference type="GO" id="GO:0008688">
    <property type="term" value="F:3-(3-hydroxyphenyl)propionate hydroxylase activity"/>
    <property type="evidence" value="ECO:0007669"/>
    <property type="project" value="TreeGrafter"/>
</dbReference>
<dbReference type="Pfam" id="PF01494">
    <property type="entry name" value="FAD_binding_3"/>
    <property type="match status" value="1"/>
</dbReference>
<name>A0A918C670_9ACTN</name>
<accession>A0A918C670</accession>
<dbReference type="InterPro" id="IPR002938">
    <property type="entry name" value="FAD-bd"/>
</dbReference>
<feature type="domain" description="AB hydrolase-1" evidence="2">
    <location>
        <begin position="559"/>
        <end position="689"/>
    </location>
</feature>
<dbReference type="GO" id="GO:0071949">
    <property type="term" value="F:FAD binding"/>
    <property type="evidence" value="ECO:0007669"/>
    <property type="project" value="InterPro"/>
</dbReference>
<dbReference type="InterPro" id="IPR000073">
    <property type="entry name" value="AB_hydrolase_1"/>
</dbReference>
<comment type="caution">
    <text evidence="4">The sequence shown here is derived from an EMBL/GenBank/DDBJ whole genome shotgun (WGS) entry which is preliminary data.</text>
</comment>
<dbReference type="Proteomes" id="UP000658320">
    <property type="component" value="Unassembled WGS sequence"/>
</dbReference>
<dbReference type="SUPFAM" id="SSF53474">
    <property type="entry name" value="alpha/beta-Hydrolases"/>
    <property type="match status" value="1"/>
</dbReference>
<dbReference type="PRINTS" id="PR00420">
    <property type="entry name" value="RNGMNOXGNASE"/>
</dbReference>
<dbReference type="SUPFAM" id="SSF51905">
    <property type="entry name" value="FAD/NAD(P)-binding domain"/>
    <property type="match status" value="1"/>
</dbReference>
<dbReference type="PANTHER" id="PTHR43476">
    <property type="entry name" value="3-(3-HYDROXY-PHENYL)PROPIONATE/3-HYDROXYCINNAMIC ACID HYDROXYLASE"/>
    <property type="match status" value="1"/>
</dbReference>
<evidence type="ECO:0000259" key="3">
    <source>
        <dbReference type="Pfam" id="PF01494"/>
    </source>
</evidence>
<sequence>MDINVDVAIVGYGPGGAVLASLLGQRGHKVAVLEKFPAPYNLPRMSTLDGEIARVLQHAADPAEALKDSLPQVTGSVYGADGKPVLVDDWSRTVCGHPLHLSLHQPNIETAMHARVDDCPSAQVYWGAPATGVEDLGDRVVVTAARTADGEPIRVNARYAVGMDGGSSFVRQAVGISMDVIHHHDDEWLLTDFDIIDPEVATPSTEIHLDCPRAYYWGPNGDRRCRIDMRLLPDDPAEVRTEEHALGFLQDKTGIGPQSVRITRHVTYRFRSEIADRMRVGNVFIGGDAAHLMTPGMAQGSCSAMRDAINLAWRLDLVLDGKACDSVLDSYGPERLAHVAPLIQGSLMTWTLTTESDPAKAAARDAFLRSGEVPLPPMPTLTTGFLQGVAEGSLAPLAGSLSPQGRVRIGERSGLLDDLVGFGFQLVSRIPVAESLTPAQTDPLERLGVHVVVLGPDHVEDVDGTYRRFLDDHGLVAYLSRPDFYLFGTAATAEDLPALIDALAAALTQTELPASSATLPPVVRRPGAAFTRATVPVAGFTLHYAEAAPAAPLGTIVSLPGSAGLEMSTAKDRLAERYRVVEINPPGWGDRTDVSRPMPQSEIGALLAEAVGHLVDGPFVLLATSMGGANALHMAARIPDRVQGIILEASMAPSRPEDMRPLPTGAPAIHPNKPWATPGYVTHQMANRMRMIQQTPPDTDATEAIAVVRERGIPVLGLLGSDDEILKPSQEETFCTVLPEGEFRLIPGGWHDLQNTTPEKFVDLVETFIADRVSSAMSNR</sequence>
<keyword evidence="1" id="KW-0560">Oxidoreductase</keyword>
<dbReference type="Gene3D" id="3.40.50.1820">
    <property type="entry name" value="alpha/beta hydrolase"/>
    <property type="match status" value="1"/>
</dbReference>
<evidence type="ECO:0000313" key="4">
    <source>
        <dbReference type="EMBL" id="GGR08707.1"/>
    </source>
</evidence>
<keyword evidence="5" id="KW-1185">Reference proteome</keyword>
<reference evidence="4" key="1">
    <citation type="journal article" date="2014" name="Int. J. Syst. Evol. Microbiol.">
        <title>Complete genome sequence of Corynebacterium casei LMG S-19264T (=DSM 44701T), isolated from a smear-ripened cheese.</title>
        <authorList>
            <consortium name="US DOE Joint Genome Institute (JGI-PGF)"/>
            <person name="Walter F."/>
            <person name="Albersmeier A."/>
            <person name="Kalinowski J."/>
            <person name="Ruckert C."/>
        </authorList>
    </citation>
    <scope>NUCLEOTIDE SEQUENCE</scope>
    <source>
        <strain evidence="4">JCM 4346</strain>
    </source>
</reference>
<evidence type="ECO:0000259" key="2">
    <source>
        <dbReference type="Pfam" id="PF00561"/>
    </source>
</evidence>
<dbReference type="Pfam" id="PF00561">
    <property type="entry name" value="Abhydrolase_1"/>
    <property type="match status" value="1"/>
</dbReference>
<dbReference type="Gene3D" id="3.30.70.2450">
    <property type="match status" value="1"/>
</dbReference>
<gene>
    <name evidence="4" type="ORF">GCM10010251_25430</name>
</gene>
<protein>
    <submittedName>
        <fullName evidence="4">Uncharacterized protein</fullName>
    </submittedName>
</protein>
<organism evidence="4 5">
    <name type="scientific">Streptomyces aurantiogriseus</name>
    <dbReference type="NCBI Taxonomy" id="66870"/>
    <lineage>
        <taxon>Bacteria</taxon>
        <taxon>Bacillati</taxon>
        <taxon>Actinomycetota</taxon>
        <taxon>Actinomycetes</taxon>
        <taxon>Kitasatosporales</taxon>
        <taxon>Streptomycetaceae</taxon>
        <taxon>Streptomyces</taxon>
    </lineage>
</organism>
<dbReference type="GO" id="GO:0019622">
    <property type="term" value="P:3-(3-hydroxy)phenylpropionate catabolic process"/>
    <property type="evidence" value="ECO:0007669"/>
    <property type="project" value="TreeGrafter"/>
</dbReference>
<proteinExistence type="predicted"/>
<dbReference type="NCBIfam" id="NF004829">
    <property type="entry name" value="PRK06183.1-3"/>
    <property type="match status" value="1"/>
</dbReference>
<dbReference type="InterPro" id="IPR036188">
    <property type="entry name" value="FAD/NAD-bd_sf"/>
</dbReference>
<dbReference type="Gene3D" id="3.50.50.60">
    <property type="entry name" value="FAD/NAD(P)-binding domain"/>
    <property type="match status" value="1"/>
</dbReference>
<dbReference type="InterPro" id="IPR029058">
    <property type="entry name" value="AB_hydrolase_fold"/>
</dbReference>
<dbReference type="RefSeq" id="WP_189935483.1">
    <property type="nucleotide sequence ID" value="NZ_BMSX01000005.1"/>
</dbReference>
<reference evidence="4" key="2">
    <citation type="submission" date="2020-09" db="EMBL/GenBank/DDBJ databases">
        <authorList>
            <person name="Sun Q."/>
            <person name="Ohkuma M."/>
        </authorList>
    </citation>
    <scope>NUCLEOTIDE SEQUENCE</scope>
    <source>
        <strain evidence="4">JCM 4346</strain>
    </source>
</reference>
<dbReference type="PANTHER" id="PTHR43476:SF3">
    <property type="entry name" value="FAD-BINDING MONOOXYGENASE"/>
    <property type="match status" value="1"/>
</dbReference>
<dbReference type="AlphaFoldDB" id="A0A918C670"/>
<dbReference type="EMBL" id="BMSX01000005">
    <property type="protein sequence ID" value="GGR08707.1"/>
    <property type="molecule type" value="Genomic_DNA"/>
</dbReference>
<feature type="domain" description="FAD-binding" evidence="3">
    <location>
        <begin position="5"/>
        <end position="344"/>
    </location>
</feature>
<evidence type="ECO:0000313" key="5">
    <source>
        <dbReference type="Proteomes" id="UP000658320"/>
    </source>
</evidence>